<dbReference type="AlphaFoldDB" id="A0AAP0BU45"/>
<keyword evidence="10" id="KW-1185">Reference proteome</keyword>
<sequence>MMPSSSEESETICSSPPANPNGRKQTQNAANYFDVYGPDAKADVILKSPATKAVNLQDIQGLVTWVLGDGLMPSWIFVKNKPLIQKVVLLHLPGLDADLYHSDPNLFSGVRKCCGSPKQVLALSCVADEVQTIGALLTCRMKRKREEIKCNQQFHGTTNAKEGALFLRNQMEFPFPVLYYAHSERELEDNGYHIRHPDFISTVPAPAGSSPVTILGLDCEMCITSEGFELTRVTLVDSCGEVVLDKLVKPFNSILDYNTRYSGITEEMLNGVTTTLKDIQEEFLKLVYRETILVGHSLENDLSALKISHQLIIDSAILYKNPRGRGHKIALRVLSQKFLSREIQVSGKGHDSAEDARAALELVMLKFKYGPQFGSHPSNVHKLVSVLHESDRMCSLVDNVSIIKRYSDGSCNTIPVSSDDEALSKTIKEVKKEKVNFIWTRFSGLNSYYKKQAEDLEKLGCRVAQIISLHTCARESSQQLIRRSMLTVEVKDILNQMDGRIEKLYDKLPANTLFIVCTGQGDTAIVQRLRKILREGSESRLNREDIVRALEQLQVQAEAGLFFASVKHF</sequence>
<comment type="similarity">
    <text evidence="2">Belongs to the REXO1/REXO3 family.</text>
</comment>
<evidence type="ECO:0000313" key="10">
    <source>
        <dbReference type="Proteomes" id="UP001418222"/>
    </source>
</evidence>
<proteinExistence type="inferred from homology"/>
<dbReference type="CDD" id="cd06145">
    <property type="entry name" value="REX1_like"/>
    <property type="match status" value="1"/>
</dbReference>
<dbReference type="EMBL" id="JBBWWQ010000004">
    <property type="protein sequence ID" value="KAK8949672.1"/>
    <property type="molecule type" value="Genomic_DNA"/>
</dbReference>
<evidence type="ECO:0000256" key="3">
    <source>
        <dbReference type="ARBA" id="ARBA00022722"/>
    </source>
</evidence>
<dbReference type="InterPro" id="IPR036397">
    <property type="entry name" value="RNaseH_sf"/>
</dbReference>
<protein>
    <submittedName>
        <fullName evidence="9">Small RNA degrading nuclease 5</fullName>
    </submittedName>
</protein>
<feature type="compositionally biased region" description="Low complexity" evidence="7">
    <location>
        <begin position="1"/>
        <end position="16"/>
    </location>
</feature>
<dbReference type="PANTHER" id="PTHR12801:SF157">
    <property type="entry name" value="SMALL RNA DEGRADING NUCLEASE 5"/>
    <property type="match status" value="1"/>
</dbReference>
<keyword evidence="6" id="KW-0539">Nucleus</keyword>
<evidence type="ECO:0000256" key="2">
    <source>
        <dbReference type="ARBA" id="ARBA00006357"/>
    </source>
</evidence>
<evidence type="ECO:0000256" key="7">
    <source>
        <dbReference type="SAM" id="MobiDB-lite"/>
    </source>
</evidence>
<dbReference type="InterPro" id="IPR012337">
    <property type="entry name" value="RNaseH-like_sf"/>
</dbReference>
<evidence type="ECO:0000259" key="8">
    <source>
        <dbReference type="SMART" id="SM00479"/>
    </source>
</evidence>
<reference evidence="9 10" key="1">
    <citation type="journal article" date="2022" name="Nat. Plants">
        <title>Genomes of leafy and leafless Platanthera orchids illuminate the evolution of mycoheterotrophy.</title>
        <authorList>
            <person name="Li M.H."/>
            <person name="Liu K.W."/>
            <person name="Li Z."/>
            <person name="Lu H.C."/>
            <person name="Ye Q.L."/>
            <person name="Zhang D."/>
            <person name="Wang J.Y."/>
            <person name="Li Y.F."/>
            <person name="Zhong Z.M."/>
            <person name="Liu X."/>
            <person name="Yu X."/>
            <person name="Liu D.K."/>
            <person name="Tu X.D."/>
            <person name="Liu B."/>
            <person name="Hao Y."/>
            <person name="Liao X.Y."/>
            <person name="Jiang Y.T."/>
            <person name="Sun W.H."/>
            <person name="Chen J."/>
            <person name="Chen Y.Q."/>
            <person name="Ai Y."/>
            <person name="Zhai J.W."/>
            <person name="Wu S.S."/>
            <person name="Zhou Z."/>
            <person name="Hsiao Y.Y."/>
            <person name="Wu W.L."/>
            <person name="Chen Y.Y."/>
            <person name="Lin Y.F."/>
            <person name="Hsu J.L."/>
            <person name="Li C.Y."/>
            <person name="Wang Z.W."/>
            <person name="Zhao X."/>
            <person name="Zhong W.Y."/>
            <person name="Ma X.K."/>
            <person name="Ma L."/>
            <person name="Huang J."/>
            <person name="Chen G.Z."/>
            <person name="Huang M.Z."/>
            <person name="Huang L."/>
            <person name="Peng D.H."/>
            <person name="Luo Y.B."/>
            <person name="Zou S.Q."/>
            <person name="Chen S.P."/>
            <person name="Lan S."/>
            <person name="Tsai W.C."/>
            <person name="Van de Peer Y."/>
            <person name="Liu Z.J."/>
        </authorList>
    </citation>
    <scope>NUCLEOTIDE SEQUENCE [LARGE SCALE GENOMIC DNA]</scope>
    <source>
        <strain evidence="9">Lor287</strain>
    </source>
</reference>
<dbReference type="PANTHER" id="PTHR12801">
    <property type="entry name" value="RNA EXONUCLEASE REXO1 / RECO3 FAMILY MEMBER-RELATED"/>
    <property type="match status" value="1"/>
</dbReference>
<dbReference type="GO" id="GO:0005634">
    <property type="term" value="C:nucleus"/>
    <property type="evidence" value="ECO:0007669"/>
    <property type="project" value="UniProtKB-SubCell"/>
</dbReference>
<dbReference type="Pfam" id="PF00929">
    <property type="entry name" value="RNase_T"/>
    <property type="match status" value="1"/>
</dbReference>
<evidence type="ECO:0000256" key="4">
    <source>
        <dbReference type="ARBA" id="ARBA00022801"/>
    </source>
</evidence>
<evidence type="ECO:0000256" key="5">
    <source>
        <dbReference type="ARBA" id="ARBA00022839"/>
    </source>
</evidence>
<evidence type="ECO:0000256" key="6">
    <source>
        <dbReference type="ARBA" id="ARBA00023242"/>
    </source>
</evidence>
<evidence type="ECO:0000256" key="1">
    <source>
        <dbReference type="ARBA" id="ARBA00004123"/>
    </source>
</evidence>
<accession>A0AAP0BU45</accession>
<feature type="domain" description="Exonuclease" evidence="8">
    <location>
        <begin position="213"/>
        <end position="372"/>
    </location>
</feature>
<dbReference type="FunFam" id="3.30.420.10:FF:000019">
    <property type="entry name" value="RNA exonuclease NEF-sp"/>
    <property type="match status" value="1"/>
</dbReference>
<keyword evidence="5" id="KW-0269">Exonuclease</keyword>
<dbReference type="GO" id="GO:0003676">
    <property type="term" value="F:nucleic acid binding"/>
    <property type="evidence" value="ECO:0007669"/>
    <property type="project" value="InterPro"/>
</dbReference>
<comment type="caution">
    <text evidence="9">The sequence shown here is derived from an EMBL/GenBank/DDBJ whole genome shotgun (WGS) entry which is preliminary data.</text>
</comment>
<dbReference type="GO" id="GO:0004527">
    <property type="term" value="F:exonuclease activity"/>
    <property type="evidence" value="ECO:0007669"/>
    <property type="project" value="UniProtKB-KW"/>
</dbReference>
<dbReference type="InterPro" id="IPR034922">
    <property type="entry name" value="REX1-like_exo"/>
</dbReference>
<keyword evidence="3" id="KW-0540">Nuclease</keyword>
<gene>
    <name evidence="9" type="primary">SDN5</name>
    <name evidence="9" type="ORF">KSP39_PZI005440</name>
</gene>
<evidence type="ECO:0000313" key="9">
    <source>
        <dbReference type="EMBL" id="KAK8949672.1"/>
    </source>
</evidence>
<dbReference type="SMART" id="SM00479">
    <property type="entry name" value="EXOIII"/>
    <property type="match status" value="1"/>
</dbReference>
<dbReference type="InterPro" id="IPR047021">
    <property type="entry name" value="REXO1/3/4-like"/>
</dbReference>
<dbReference type="Gene3D" id="3.30.420.10">
    <property type="entry name" value="Ribonuclease H-like superfamily/Ribonuclease H"/>
    <property type="match status" value="1"/>
</dbReference>
<dbReference type="Proteomes" id="UP001418222">
    <property type="component" value="Unassembled WGS sequence"/>
</dbReference>
<comment type="subcellular location">
    <subcellularLocation>
        <location evidence="1">Nucleus</location>
    </subcellularLocation>
</comment>
<keyword evidence="4" id="KW-0378">Hydrolase</keyword>
<dbReference type="InterPro" id="IPR013520">
    <property type="entry name" value="Ribonucl_H"/>
</dbReference>
<feature type="region of interest" description="Disordered" evidence="7">
    <location>
        <begin position="1"/>
        <end position="25"/>
    </location>
</feature>
<name>A0AAP0BU45_9ASPA</name>
<organism evidence="9 10">
    <name type="scientific">Platanthera zijinensis</name>
    <dbReference type="NCBI Taxonomy" id="2320716"/>
    <lineage>
        <taxon>Eukaryota</taxon>
        <taxon>Viridiplantae</taxon>
        <taxon>Streptophyta</taxon>
        <taxon>Embryophyta</taxon>
        <taxon>Tracheophyta</taxon>
        <taxon>Spermatophyta</taxon>
        <taxon>Magnoliopsida</taxon>
        <taxon>Liliopsida</taxon>
        <taxon>Asparagales</taxon>
        <taxon>Orchidaceae</taxon>
        <taxon>Orchidoideae</taxon>
        <taxon>Orchideae</taxon>
        <taxon>Orchidinae</taxon>
        <taxon>Platanthera</taxon>
    </lineage>
</organism>
<dbReference type="SUPFAM" id="SSF53098">
    <property type="entry name" value="Ribonuclease H-like"/>
    <property type="match status" value="1"/>
</dbReference>